<sequence length="285" mass="32451">MENITNKRTLEAESIQSYLRYLREQERSSQTVQKYAHDLTALAAFLPDRILTKDSIIAWKEHLTVNYAPSSVNTMLAAVNGFLSFMGWIDLKVKLLKIQRQIFCSADKELTRAEYLRLVEAAKKKGNERLSLILQTICATGIRVSELKWMTVEAVRSGRAQVSCKGKRRTVFLPEKLCSVLKKYVQNQKRTAGPIFVTKTGKPIDRSNIWRDMKALCKSAAVEPGKVFPHNLRHLFARTYYSLEKDLSRLADILGHSNITTTRIYTVESGAVHAKQLSRMELVTT</sequence>
<dbReference type="GO" id="GO:0015074">
    <property type="term" value="P:DNA integration"/>
    <property type="evidence" value="ECO:0007669"/>
    <property type="project" value="UniProtKB-KW"/>
</dbReference>
<feature type="domain" description="Core-binding (CB)" evidence="8">
    <location>
        <begin position="9"/>
        <end position="87"/>
    </location>
</feature>
<evidence type="ECO:0000256" key="5">
    <source>
        <dbReference type="ARBA" id="ARBA00023172"/>
    </source>
</evidence>
<keyword evidence="4 6" id="KW-0238">DNA-binding</keyword>
<dbReference type="PROSITE" id="PS51900">
    <property type="entry name" value="CB"/>
    <property type="match status" value="1"/>
</dbReference>
<name>A0A9E1GLU2_9FIRM</name>
<dbReference type="InterPro" id="IPR044068">
    <property type="entry name" value="CB"/>
</dbReference>
<dbReference type="GO" id="GO:0006310">
    <property type="term" value="P:DNA recombination"/>
    <property type="evidence" value="ECO:0007669"/>
    <property type="project" value="UniProtKB-KW"/>
</dbReference>
<dbReference type="AlphaFoldDB" id="A0A9E1GLU2"/>
<protein>
    <submittedName>
        <fullName evidence="9">Tyrosine-type recombinase/integrase</fullName>
    </submittedName>
</protein>
<dbReference type="Pfam" id="PF02899">
    <property type="entry name" value="Phage_int_SAM_1"/>
    <property type="match status" value="1"/>
</dbReference>
<dbReference type="PROSITE" id="PS51898">
    <property type="entry name" value="TYR_RECOMBINASE"/>
    <property type="match status" value="1"/>
</dbReference>
<proteinExistence type="inferred from homology"/>
<dbReference type="SUPFAM" id="SSF56349">
    <property type="entry name" value="DNA breaking-rejoining enzymes"/>
    <property type="match status" value="1"/>
</dbReference>
<dbReference type="Proteomes" id="UP000811365">
    <property type="component" value="Unassembled WGS sequence"/>
</dbReference>
<dbReference type="InterPro" id="IPR002104">
    <property type="entry name" value="Integrase_catalytic"/>
</dbReference>
<keyword evidence="3" id="KW-0229">DNA integration</keyword>
<dbReference type="InterPro" id="IPR013762">
    <property type="entry name" value="Integrase-like_cat_sf"/>
</dbReference>
<dbReference type="PANTHER" id="PTHR30349">
    <property type="entry name" value="PHAGE INTEGRASE-RELATED"/>
    <property type="match status" value="1"/>
</dbReference>
<dbReference type="InterPro" id="IPR050090">
    <property type="entry name" value="Tyrosine_recombinase_XerCD"/>
</dbReference>
<dbReference type="InterPro" id="IPR004107">
    <property type="entry name" value="Integrase_SAM-like_N"/>
</dbReference>
<reference evidence="9" key="1">
    <citation type="submission" date="2021-02" db="EMBL/GenBank/DDBJ databases">
        <title>Infant gut strain persistence is associated with maternal origin, phylogeny, and functional potential including surface adhesion and iron acquisition.</title>
        <authorList>
            <person name="Lou Y.C."/>
        </authorList>
    </citation>
    <scope>NUCLEOTIDE SEQUENCE</scope>
    <source>
        <strain evidence="9">L2_039_000G1_dasL2_039_000G1_maxbin2.maxbin.077</strain>
    </source>
</reference>
<dbReference type="Gene3D" id="1.10.150.130">
    <property type="match status" value="1"/>
</dbReference>
<evidence type="ECO:0000256" key="4">
    <source>
        <dbReference type="ARBA" id="ARBA00023125"/>
    </source>
</evidence>
<dbReference type="Gene3D" id="1.10.443.10">
    <property type="entry name" value="Intergrase catalytic core"/>
    <property type="match status" value="1"/>
</dbReference>
<gene>
    <name evidence="9" type="ORF">KH315_11230</name>
</gene>
<comment type="similarity">
    <text evidence="2">Belongs to the 'phage' integrase family.</text>
</comment>
<evidence type="ECO:0000313" key="10">
    <source>
        <dbReference type="Proteomes" id="UP000811365"/>
    </source>
</evidence>
<dbReference type="GO" id="GO:0003677">
    <property type="term" value="F:DNA binding"/>
    <property type="evidence" value="ECO:0007669"/>
    <property type="project" value="UniProtKB-UniRule"/>
</dbReference>
<dbReference type="InterPro" id="IPR011010">
    <property type="entry name" value="DNA_brk_join_enz"/>
</dbReference>
<accession>A0A9E1GLU2</accession>
<dbReference type="InterPro" id="IPR010998">
    <property type="entry name" value="Integrase_recombinase_N"/>
</dbReference>
<evidence type="ECO:0000313" key="9">
    <source>
        <dbReference type="EMBL" id="MBS6622715.1"/>
    </source>
</evidence>
<keyword evidence="5" id="KW-0233">DNA recombination</keyword>
<evidence type="ECO:0000256" key="6">
    <source>
        <dbReference type="PROSITE-ProRule" id="PRU01248"/>
    </source>
</evidence>
<comment type="function">
    <text evidence="1">Site-specific tyrosine recombinase, which acts by catalyzing the cutting and rejoining of the recombining DNA molecules.</text>
</comment>
<evidence type="ECO:0000256" key="2">
    <source>
        <dbReference type="ARBA" id="ARBA00008857"/>
    </source>
</evidence>
<organism evidence="9 10">
    <name type="scientific">Faecalibacterium prausnitzii</name>
    <dbReference type="NCBI Taxonomy" id="853"/>
    <lineage>
        <taxon>Bacteria</taxon>
        <taxon>Bacillati</taxon>
        <taxon>Bacillota</taxon>
        <taxon>Clostridia</taxon>
        <taxon>Eubacteriales</taxon>
        <taxon>Oscillospiraceae</taxon>
        <taxon>Faecalibacterium</taxon>
    </lineage>
</organism>
<evidence type="ECO:0000259" key="8">
    <source>
        <dbReference type="PROSITE" id="PS51900"/>
    </source>
</evidence>
<dbReference type="Pfam" id="PF00589">
    <property type="entry name" value="Phage_integrase"/>
    <property type="match status" value="1"/>
</dbReference>
<dbReference type="PANTHER" id="PTHR30349:SF89">
    <property type="entry name" value="INTEGRASE_RECOMBINASE"/>
    <property type="match status" value="1"/>
</dbReference>
<dbReference type="EMBL" id="JAGZYH010000046">
    <property type="protein sequence ID" value="MBS6622715.1"/>
    <property type="molecule type" value="Genomic_DNA"/>
</dbReference>
<comment type="caution">
    <text evidence="9">The sequence shown here is derived from an EMBL/GenBank/DDBJ whole genome shotgun (WGS) entry which is preliminary data.</text>
</comment>
<evidence type="ECO:0000259" key="7">
    <source>
        <dbReference type="PROSITE" id="PS51898"/>
    </source>
</evidence>
<evidence type="ECO:0000256" key="1">
    <source>
        <dbReference type="ARBA" id="ARBA00003283"/>
    </source>
</evidence>
<feature type="domain" description="Tyr recombinase" evidence="7">
    <location>
        <begin position="105"/>
        <end position="279"/>
    </location>
</feature>
<evidence type="ECO:0000256" key="3">
    <source>
        <dbReference type="ARBA" id="ARBA00022908"/>
    </source>
</evidence>